<dbReference type="KEGG" id="nva:G3M78_05930"/>
<dbReference type="EMBL" id="CP048620">
    <property type="protein sequence ID" value="QPJ64948.1"/>
    <property type="molecule type" value="Genomic_DNA"/>
</dbReference>
<proteinExistence type="predicted"/>
<dbReference type="PANTHER" id="PTHR10434">
    <property type="entry name" value="1-ACYL-SN-GLYCEROL-3-PHOSPHATE ACYLTRANSFERASE"/>
    <property type="match status" value="1"/>
</dbReference>
<evidence type="ECO:0000256" key="1">
    <source>
        <dbReference type="ARBA" id="ARBA00005189"/>
    </source>
</evidence>
<evidence type="ECO:0000256" key="5">
    <source>
        <dbReference type="ARBA" id="ARBA00023315"/>
    </source>
</evidence>
<evidence type="ECO:0000256" key="4">
    <source>
        <dbReference type="ARBA" id="ARBA00023098"/>
    </source>
</evidence>
<dbReference type="GO" id="GO:0006654">
    <property type="term" value="P:phosphatidic acid biosynthetic process"/>
    <property type="evidence" value="ECO:0007669"/>
    <property type="project" value="TreeGrafter"/>
</dbReference>
<dbReference type="CDD" id="cd07989">
    <property type="entry name" value="LPLAT_AGPAT-like"/>
    <property type="match status" value="1"/>
</dbReference>
<feature type="domain" description="Phospholipid/glycerol acyltransferase" evidence="6">
    <location>
        <begin position="73"/>
        <end position="185"/>
    </location>
</feature>
<evidence type="ECO:0000313" key="7">
    <source>
        <dbReference type="EMBL" id="QPJ64948.1"/>
    </source>
</evidence>
<evidence type="ECO:0000256" key="2">
    <source>
        <dbReference type="ARBA" id="ARBA00022516"/>
    </source>
</evidence>
<protein>
    <submittedName>
        <fullName evidence="7">1-acyl-sn-glycerol-3-phosphate acyltransferase</fullName>
    </submittedName>
</protein>
<accession>A0A7T0C1V0</accession>
<gene>
    <name evidence="7" type="ORF">G3M78_05930</name>
</gene>
<dbReference type="SUPFAM" id="SSF69593">
    <property type="entry name" value="Glycerol-3-phosphate (1)-acyltransferase"/>
    <property type="match status" value="1"/>
</dbReference>
<evidence type="ECO:0000256" key="3">
    <source>
        <dbReference type="ARBA" id="ARBA00022679"/>
    </source>
</evidence>
<keyword evidence="3 7" id="KW-0808">Transferase</keyword>
<keyword evidence="4" id="KW-0443">Lipid metabolism</keyword>
<keyword evidence="2" id="KW-0444">Lipid biosynthesis</keyword>
<dbReference type="GO" id="GO:0003841">
    <property type="term" value="F:1-acylglycerol-3-phosphate O-acyltransferase activity"/>
    <property type="evidence" value="ECO:0007669"/>
    <property type="project" value="TreeGrafter"/>
</dbReference>
<dbReference type="SMART" id="SM00563">
    <property type="entry name" value="PlsC"/>
    <property type="match status" value="1"/>
</dbReference>
<evidence type="ECO:0000259" key="6">
    <source>
        <dbReference type="SMART" id="SM00563"/>
    </source>
</evidence>
<reference evidence="8" key="1">
    <citation type="submission" date="2020-02" db="EMBL/GenBank/DDBJ databases">
        <title>Genomic and physiological characterization of two novel Nitrospinaceae genera.</title>
        <authorList>
            <person name="Mueller A.J."/>
            <person name="Jung M.-Y."/>
            <person name="Strachan C.R."/>
            <person name="Herbold C.W."/>
            <person name="Kirkegaard R.H."/>
            <person name="Daims H."/>
        </authorList>
    </citation>
    <scope>NUCLEOTIDE SEQUENCE [LARGE SCALE GENOMIC DNA]</scope>
</reference>
<dbReference type="PANTHER" id="PTHR10434:SF64">
    <property type="entry name" value="1-ACYL-SN-GLYCEROL-3-PHOSPHATE ACYLTRANSFERASE-RELATED"/>
    <property type="match status" value="1"/>
</dbReference>
<sequence>MSALRACARLLALAVVNLMLGSAAALFYLLEGGFTQTYARRLRTLSLLWGRWTCRIFNIQIDSMPERPFPKGALIVANHSGAADIFVLAACYPARFVAKSEVADWPLVSWLARLGGTLFVDRTRRMQVRQSLAQIQEALEGGSLLAMFPESVATQELEALPFKSSHFESAVRAGIPVIPVSIVYLDPNRPSIASWGDKNFAEHLWDLLKNQELKVAVKAHPAIEGATDRRALAEQSRDCVNAGIRELRASKSSQGEK</sequence>
<evidence type="ECO:0000313" key="8">
    <source>
        <dbReference type="Proteomes" id="UP000594464"/>
    </source>
</evidence>
<keyword evidence="5 7" id="KW-0012">Acyltransferase</keyword>
<dbReference type="InterPro" id="IPR002123">
    <property type="entry name" value="Plipid/glycerol_acylTrfase"/>
</dbReference>
<dbReference type="Proteomes" id="UP000594464">
    <property type="component" value="Chromosome"/>
</dbReference>
<dbReference type="Pfam" id="PF01553">
    <property type="entry name" value="Acyltransferase"/>
    <property type="match status" value="1"/>
</dbReference>
<comment type="pathway">
    <text evidence="1">Lipid metabolism.</text>
</comment>
<dbReference type="AlphaFoldDB" id="A0A7T0C1V0"/>
<name>A0A7T0C1V0_9BACT</name>
<organism evidence="7 8">
    <name type="scientific">Candidatus Nitrohelix vancouverensis</name>
    <dbReference type="NCBI Taxonomy" id="2705534"/>
    <lineage>
        <taxon>Bacteria</taxon>
        <taxon>Pseudomonadati</taxon>
        <taxon>Nitrospinota/Tectimicrobiota group</taxon>
        <taxon>Nitrospinota</taxon>
        <taxon>Nitrospinia</taxon>
        <taxon>Nitrospinales</taxon>
        <taxon>Nitrospinaceae</taxon>
        <taxon>Candidatus Nitrohelix</taxon>
    </lineage>
</organism>